<evidence type="ECO:0000313" key="7">
    <source>
        <dbReference type="EMBL" id="KIV79051.1"/>
    </source>
</evidence>
<organism evidence="7 8">
    <name type="scientific">Exophiala sideris</name>
    <dbReference type="NCBI Taxonomy" id="1016849"/>
    <lineage>
        <taxon>Eukaryota</taxon>
        <taxon>Fungi</taxon>
        <taxon>Dikarya</taxon>
        <taxon>Ascomycota</taxon>
        <taxon>Pezizomycotina</taxon>
        <taxon>Eurotiomycetes</taxon>
        <taxon>Chaetothyriomycetidae</taxon>
        <taxon>Chaetothyriales</taxon>
        <taxon>Herpotrichiellaceae</taxon>
        <taxon>Exophiala</taxon>
    </lineage>
</organism>
<dbReference type="PANTHER" id="PTHR37534:SF49">
    <property type="entry name" value="LYSINE BIOSYNTHESIS REGULATORY PROTEIN LYS14"/>
    <property type="match status" value="1"/>
</dbReference>
<dbReference type="InterPro" id="IPR036864">
    <property type="entry name" value="Zn2-C6_fun-type_DNA-bd_sf"/>
</dbReference>
<keyword evidence="2" id="KW-0805">Transcription regulation</keyword>
<dbReference type="Proteomes" id="UP000053599">
    <property type="component" value="Unassembled WGS sequence"/>
</dbReference>
<proteinExistence type="predicted"/>
<sequence length="570" mass="63218">MPRPRKSTSAPVNRRTRSGCLTCRKRKIKCGEQTPTCDQCKAKGLECVTTISLKWETEYVSKGLKFGRTGVWSKDPLKAASPSSPEPADEVAFWCTVPRIFPYSFVNTTIGTIQDLTTLDFDTHTDEWVAKPDWTSDQAQSAEEVDSKSTLSLSPWLTTRQLARSQASMMPPPPVSAHLSTTLGKDDTTLLLSYYVENVCPVTTASFSSISPFASLFIPFAVTASPLAMDSILALAACHRSRSDGSYNATALQLSHGVLRTLRARLRDLDPHAVAMNVETLVVMLLLCMFEIVNECDKRWVVHLKGARDLIRVRRQIAPQRLPSSDMSQLVHFCERFFAFQDVIGRTACGEDPVFGTDFWEDNPDCDAWLGCSPELVAILSEITELGRQDRASRATTQFQAATAGLEYRLDNLAQIVWDTDDDILAQSAELKRLAAELYLQCLLNGAEPSIPWVFDQVNRILRAVAGLLDRGVAAGISWPLFVAAVELDTDHNFQDALYSGTAPRFARPFVLYALNQLGNSMVNVTRTRSVIEKVWQARDLTQSANSGPDFDKNDWEQFIAPLCGNMSLA</sequence>
<dbReference type="InterPro" id="IPR021858">
    <property type="entry name" value="Fun_TF"/>
</dbReference>
<evidence type="ECO:0000259" key="6">
    <source>
        <dbReference type="PROSITE" id="PS50048"/>
    </source>
</evidence>
<keyword evidence="3" id="KW-0238">DNA-binding</keyword>
<dbReference type="SMART" id="SM00066">
    <property type="entry name" value="GAL4"/>
    <property type="match status" value="1"/>
</dbReference>
<dbReference type="OrthoDB" id="5069333at2759"/>
<accession>A0A0D1WV80</accession>
<dbReference type="GO" id="GO:0045944">
    <property type="term" value="P:positive regulation of transcription by RNA polymerase II"/>
    <property type="evidence" value="ECO:0007669"/>
    <property type="project" value="TreeGrafter"/>
</dbReference>
<evidence type="ECO:0000256" key="5">
    <source>
        <dbReference type="ARBA" id="ARBA00023242"/>
    </source>
</evidence>
<dbReference type="STRING" id="1016849.A0A0D1WV80"/>
<keyword evidence="5" id="KW-0539">Nucleus</keyword>
<dbReference type="EMBL" id="KN846953">
    <property type="protein sequence ID" value="KIV79051.1"/>
    <property type="molecule type" value="Genomic_DNA"/>
</dbReference>
<evidence type="ECO:0000313" key="8">
    <source>
        <dbReference type="Proteomes" id="UP000053599"/>
    </source>
</evidence>
<dbReference type="Pfam" id="PF00172">
    <property type="entry name" value="Zn_clus"/>
    <property type="match status" value="1"/>
</dbReference>
<protein>
    <recommendedName>
        <fullName evidence="6">Zn(2)-C6 fungal-type domain-containing protein</fullName>
    </recommendedName>
</protein>
<reference evidence="7 8" key="1">
    <citation type="submission" date="2015-01" db="EMBL/GenBank/DDBJ databases">
        <title>The Genome Sequence of Exophiala sideris CBS121828.</title>
        <authorList>
            <consortium name="The Broad Institute Genomics Platform"/>
            <person name="Cuomo C."/>
            <person name="de Hoog S."/>
            <person name="Gorbushina A."/>
            <person name="Stielow B."/>
            <person name="Teixiera M."/>
            <person name="Abouelleil A."/>
            <person name="Chapman S.B."/>
            <person name="Priest M."/>
            <person name="Young S.K."/>
            <person name="Wortman J."/>
            <person name="Nusbaum C."/>
            <person name="Birren B."/>
        </authorList>
    </citation>
    <scope>NUCLEOTIDE SEQUENCE [LARGE SCALE GENOMIC DNA]</scope>
    <source>
        <strain evidence="7 8">CBS 121828</strain>
    </source>
</reference>
<dbReference type="Pfam" id="PF11951">
    <property type="entry name" value="Fungal_trans_2"/>
    <property type="match status" value="1"/>
</dbReference>
<dbReference type="AlphaFoldDB" id="A0A0D1WV80"/>
<dbReference type="CDD" id="cd00067">
    <property type="entry name" value="GAL4"/>
    <property type="match status" value="1"/>
</dbReference>
<dbReference type="PANTHER" id="PTHR37534">
    <property type="entry name" value="TRANSCRIPTIONAL ACTIVATOR PROTEIN UGA3"/>
    <property type="match status" value="1"/>
</dbReference>
<dbReference type="GO" id="GO:0000981">
    <property type="term" value="F:DNA-binding transcription factor activity, RNA polymerase II-specific"/>
    <property type="evidence" value="ECO:0007669"/>
    <property type="project" value="InterPro"/>
</dbReference>
<name>A0A0D1WV80_9EURO</name>
<keyword evidence="4" id="KW-0804">Transcription</keyword>
<evidence type="ECO:0000256" key="1">
    <source>
        <dbReference type="ARBA" id="ARBA00004123"/>
    </source>
</evidence>
<dbReference type="GO" id="GO:0005634">
    <property type="term" value="C:nucleus"/>
    <property type="evidence" value="ECO:0007669"/>
    <property type="project" value="UniProtKB-SubCell"/>
</dbReference>
<dbReference type="PROSITE" id="PS50048">
    <property type="entry name" value="ZN2_CY6_FUNGAL_2"/>
    <property type="match status" value="1"/>
</dbReference>
<dbReference type="GO" id="GO:0008270">
    <property type="term" value="F:zinc ion binding"/>
    <property type="evidence" value="ECO:0007669"/>
    <property type="project" value="InterPro"/>
</dbReference>
<dbReference type="GO" id="GO:0000976">
    <property type="term" value="F:transcription cis-regulatory region binding"/>
    <property type="evidence" value="ECO:0007669"/>
    <property type="project" value="TreeGrafter"/>
</dbReference>
<dbReference type="HOGENOM" id="CLU_015493_4_0_1"/>
<evidence type="ECO:0000256" key="3">
    <source>
        <dbReference type="ARBA" id="ARBA00023125"/>
    </source>
</evidence>
<feature type="domain" description="Zn(2)-C6 fungal-type" evidence="6">
    <location>
        <begin position="19"/>
        <end position="49"/>
    </location>
</feature>
<gene>
    <name evidence="7" type="ORF">PV11_06641</name>
</gene>
<evidence type="ECO:0000256" key="4">
    <source>
        <dbReference type="ARBA" id="ARBA00023163"/>
    </source>
</evidence>
<evidence type="ECO:0000256" key="2">
    <source>
        <dbReference type="ARBA" id="ARBA00023015"/>
    </source>
</evidence>
<dbReference type="InterPro" id="IPR001138">
    <property type="entry name" value="Zn2Cys6_DnaBD"/>
</dbReference>
<dbReference type="PROSITE" id="PS00463">
    <property type="entry name" value="ZN2_CY6_FUNGAL_1"/>
    <property type="match status" value="1"/>
</dbReference>
<dbReference type="Gene3D" id="4.10.240.10">
    <property type="entry name" value="Zn(2)-C6 fungal-type DNA-binding domain"/>
    <property type="match status" value="1"/>
</dbReference>
<comment type="subcellular location">
    <subcellularLocation>
        <location evidence="1">Nucleus</location>
    </subcellularLocation>
</comment>
<dbReference type="SUPFAM" id="SSF57701">
    <property type="entry name" value="Zn2/Cys6 DNA-binding domain"/>
    <property type="match status" value="1"/>
</dbReference>